<evidence type="ECO:0000256" key="1">
    <source>
        <dbReference type="SAM" id="Phobius"/>
    </source>
</evidence>
<keyword evidence="1" id="KW-0812">Transmembrane</keyword>
<feature type="transmembrane region" description="Helical" evidence="1">
    <location>
        <begin position="26"/>
        <end position="48"/>
    </location>
</feature>
<sequence length="120" mass="12978">MACPTHHCSQKDVMVAPTSSSSISSYAAPCSSLLFFFVFAWSIPLLPVAPMCRHHDRHGRGRSKAARRQKGEKSFFPRAGGAWRDEGVQVGMAGGRLRGGAAHLGFHLPRLLSLSGMACR</sequence>
<organism evidence="2">
    <name type="scientific">Anthurium amnicola</name>
    <dbReference type="NCBI Taxonomy" id="1678845"/>
    <lineage>
        <taxon>Eukaryota</taxon>
        <taxon>Viridiplantae</taxon>
        <taxon>Streptophyta</taxon>
        <taxon>Embryophyta</taxon>
        <taxon>Tracheophyta</taxon>
        <taxon>Spermatophyta</taxon>
        <taxon>Magnoliopsida</taxon>
        <taxon>Liliopsida</taxon>
        <taxon>Araceae</taxon>
        <taxon>Pothoideae</taxon>
        <taxon>Potheae</taxon>
        <taxon>Anthurium</taxon>
    </lineage>
</organism>
<protein>
    <submittedName>
        <fullName evidence="2">Stromelysin-1</fullName>
    </submittedName>
</protein>
<keyword evidence="1" id="KW-1133">Transmembrane helix</keyword>
<name>A0A1D1Z8H3_9ARAE</name>
<dbReference type="EMBL" id="GDJX01004742">
    <property type="protein sequence ID" value="JAT63194.1"/>
    <property type="molecule type" value="Transcribed_RNA"/>
</dbReference>
<proteinExistence type="predicted"/>
<reference evidence="2" key="1">
    <citation type="submission" date="2015-07" db="EMBL/GenBank/DDBJ databases">
        <title>Transcriptome Assembly of Anthurium amnicola.</title>
        <authorList>
            <person name="Suzuki J."/>
        </authorList>
    </citation>
    <scope>NUCLEOTIDE SEQUENCE</scope>
</reference>
<evidence type="ECO:0000313" key="2">
    <source>
        <dbReference type="EMBL" id="JAT63194.1"/>
    </source>
</evidence>
<gene>
    <name evidence="2" type="primary">Mmp3_2</name>
    <name evidence="2" type="ORF">g.113072</name>
</gene>
<keyword evidence="1" id="KW-0472">Membrane</keyword>
<accession>A0A1D1Z8H3</accession>
<dbReference type="AlphaFoldDB" id="A0A1D1Z8H3"/>